<evidence type="ECO:0000313" key="1">
    <source>
        <dbReference type="EMBL" id="KAK9507016.1"/>
    </source>
</evidence>
<comment type="caution">
    <text evidence="1">The sequence shown here is derived from an EMBL/GenBank/DDBJ whole genome shotgun (WGS) entry which is preliminary data.</text>
</comment>
<organism evidence="1 2">
    <name type="scientific">Rhynocoris fuscipes</name>
    <dbReference type="NCBI Taxonomy" id="488301"/>
    <lineage>
        <taxon>Eukaryota</taxon>
        <taxon>Metazoa</taxon>
        <taxon>Ecdysozoa</taxon>
        <taxon>Arthropoda</taxon>
        <taxon>Hexapoda</taxon>
        <taxon>Insecta</taxon>
        <taxon>Pterygota</taxon>
        <taxon>Neoptera</taxon>
        <taxon>Paraneoptera</taxon>
        <taxon>Hemiptera</taxon>
        <taxon>Heteroptera</taxon>
        <taxon>Panheteroptera</taxon>
        <taxon>Cimicomorpha</taxon>
        <taxon>Reduviidae</taxon>
        <taxon>Harpactorinae</taxon>
        <taxon>Harpactorini</taxon>
        <taxon>Rhynocoris</taxon>
    </lineage>
</organism>
<gene>
    <name evidence="1" type="ORF">O3M35_008849</name>
</gene>
<dbReference type="Proteomes" id="UP001461498">
    <property type="component" value="Unassembled WGS sequence"/>
</dbReference>
<dbReference type="EMBL" id="JAPXFL010000005">
    <property type="protein sequence ID" value="KAK9507016.1"/>
    <property type="molecule type" value="Genomic_DNA"/>
</dbReference>
<protein>
    <submittedName>
        <fullName evidence="1">Uncharacterized protein</fullName>
    </submittedName>
</protein>
<accession>A0AAW1D8C2</accession>
<reference evidence="1 2" key="1">
    <citation type="submission" date="2022-12" db="EMBL/GenBank/DDBJ databases">
        <title>Chromosome-level genome assembly of true bugs.</title>
        <authorList>
            <person name="Ma L."/>
            <person name="Li H."/>
        </authorList>
    </citation>
    <scope>NUCLEOTIDE SEQUENCE [LARGE SCALE GENOMIC DNA]</scope>
    <source>
        <strain evidence="1">Lab_2022b</strain>
    </source>
</reference>
<name>A0AAW1D8C2_9HEMI</name>
<keyword evidence="2" id="KW-1185">Reference proteome</keyword>
<dbReference type="AlphaFoldDB" id="A0AAW1D8C2"/>
<sequence length="132" mass="15686">MLIKNDVHMSIENGRKVNYRNNDEAYYYFNTGYPSGPTKKHAVNVLNKFAEALDNMLPYVGFIALKTWKKYCSRDKLKKIYTVYLYLLYARRELMTLTEYYINNDDYGVVIKKTKSLWWALDSARTQLNNKI</sequence>
<proteinExistence type="predicted"/>
<evidence type="ECO:0000313" key="2">
    <source>
        <dbReference type="Proteomes" id="UP001461498"/>
    </source>
</evidence>